<dbReference type="Gene3D" id="3.40.50.360">
    <property type="match status" value="1"/>
</dbReference>
<protein>
    <submittedName>
        <fullName evidence="2">Flavodoxin</fullName>
    </submittedName>
</protein>
<evidence type="ECO:0000259" key="1">
    <source>
        <dbReference type="Pfam" id="PF12724"/>
    </source>
</evidence>
<sequence>MTPDSIRGVFIMLDQRILVAYASHTGSTEEAVGTALQEHGARVDVHPVQDVTTLKPYRTVLVGSAIHAAKWLPEAAEFVKRHTTELEQLPLSYFLVCATFREDTAEHHREVLAYLDPVRVLLEPLEIGLFAGRLDASRLPLLERMLVKAMKSGEGDWRDWEAIHDWAGGVWEHLEHGEGEAVA</sequence>
<dbReference type="SUPFAM" id="SSF52218">
    <property type="entry name" value="Flavoproteins"/>
    <property type="match status" value="1"/>
</dbReference>
<comment type="caution">
    <text evidence="2">The sequence shown here is derived from an EMBL/GenBank/DDBJ whole genome shotgun (WGS) entry which is preliminary data.</text>
</comment>
<dbReference type="Pfam" id="PF12724">
    <property type="entry name" value="Flavodoxin_5"/>
    <property type="match status" value="1"/>
</dbReference>
<keyword evidence="3" id="KW-1185">Reference proteome</keyword>
<dbReference type="GO" id="GO:0006783">
    <property type="term" value="P:heme biosynthetic process"/>
    <property type="evidence" value="ECO:0007669"/>
    <property type="project" value="TreeGrafter"/>
</dbReference>
<dbReference type="OrthoDB" id="26239at2"/>
<dbReference type="PANTHER" id="PTHR38030">
    <property type="entry name" value="PROTOPORPHYRINOGEN IX DEHYDROGENASE [MENAQUINONE]"/>
    <property type="match status" value="1"/>
</dbReference>
<dbReference type="Proteomes" id="UP000316092">
    <property type="component" value="Unassembled WGS sequence"/>
</dbReference>
<dbReference type="GO" id="GO:0070819">
    <property type="term" value="F:menaquinone-dependent protoporphyrinogen oxidase activity"/>
    <property type="evidence" value="ECO:0007669"/>
    <property type="project" value="TreeGrafter"/>
</dbReference>
<accession>A0A553UIB0</accession>
<dbReference type="InterPro" id="IPR052200">
    <property type="entry name" value="Protoporphyrinogen_IX_DH"/>
</dbReference>
<dbReference type="EMBL" id="VKDB01000035">
    <property type="protein sequence ID" value="TSA79945.1"/>
    <property type="molecule type" value="Genomic_DNA"/>
</dbReference>
<gene>
    <name evidence="2" type="ORF">FNU79_17305</name>
</gene>
<reference evidence="2 3" key="1">
    <citation type="submission" date="2019-07" db="EMBL/GenBank/DDBJ databases">
        <title>Deinococcus detaillus sp. nov., isolated from humus soil in Antarctica.</title>
        <authorList>
            <person name="Zhang K."/>
        </authorList>
    </citation>
    <scope>NUCLEOTIDE SEQUENCE [LARGE SCALE GENOMIC DNA]</scope>
    <source>
        <strain evidence="2 3">H1</strain>
    </source>
</reference>
<organism evidence="2 3">
    <name type="scientific">Deinococcus detaillensis</name>
    <dbReference type="NCBI Taxonomy" id="2592048"/>
    <lineage>
        <taxon>Bacteria</taxon>
        <taxon>Thermotogati</taxon>
        <taxon>Deinococcota</taxon>
        <taxon>Deinococci</taxon>
        <taxon>Deinococcales</taxon>
        <taxon>Deinococcaceae</taxon>
        <taxon>Deinococcus</taxon>
    </lineage>
</organism>
<name>A0A553UIB0_9DEIO</name>
<feature type="domain" description="Flavodoxin" evidence="1">
    <location>
        <begin position="18"/>
        <end position="156"/>
    </location>
</feature>
<dbReference type="InterPro" id="IPR029039">
    <property type="entry name" value="Flavoprotein-like_sf"/>
</dbReference>
<dbReference type="GO" id="GO:0010181">
    <property type="term" value="F:FMN binding"/>
    <property type="evidence" value="ECO:0007669"/>
    <property type="project" value="TreeGrafter"/>
</dbReference>
<evidence type="ECO:0000313" key="2">
    <source>
        <dbReference type="EMBL" id="TSA79945.1"/>
    </source>
</evidence>
<evidence type="ECO:0000313" key="3">
    <source>
        <dbReference type="Proteomes" id="UP000316092"/>
    </source>
</evidence>
<dbReference type="PANTHER" id="PTHR38030:SF2">
    <property type="entry name" value="PROTOPORPHYRINOGEN IX DEHYDROGENASE [QUINONE]"/>
    <property type="match status" value="1"/>
</dbReference>
<dbReference type="AlphaFoldDB" id="A0A553UIB0"/>
<dbReference type="InterPro" id="IPR026816">
    <property type="entry name" value="Flavodoxin_dom"/>
</dbReference>
<proteinExistence type="predicted"/>